<evidence type="ECO:0000256" key="4">
    <source>
        <dbReference type="SAM" id="MobiDB-lite"/>
    </source>
</evidence>
<dbReference type="Proteomes" id="UP000001582">
    <property type="component" value="Chromosome"/>
</dbReference>
<keyword evidence="1" id="KW-0805">Transcription regulation</keyword>
<dbReference type="KEGG" id="pap:PSPA7_5237"/>
<keyword evidence="2" id="KW-0238">DNA-binding</keyword>
<gene>
    <name evidence="5" type="ordered locus">PSPA7_5237</name>
</gene>
<evidence type="ECO:0000256" key="3">
    <source>
        <dbReference type="ARBA" id="ARBA00023163"/>
    </source>
</evidence>
<organism evidence="5 6">
    <name type="scientific">Pseudomonas paraeruginosa (strain DSM 24068 / PA7)</name>
    <name type="common">Pseudomonas aeruginosa (strain PA7)</name>
    <dbReference type="NCBI Taxonomy" id="381754"/>
    <lineage>
        <taxon>Bacteria</taxon>
        <taxon>Pseudomonadati</taxon>
        <taxon>Pseudomonadota</taxon>
        <taxon>Gammaproteobacteria</taxon>
        <taxon>Pseudomonadales</taxon>
        <taxon>Pseudomonadaceae</taxon>
        <taxon>Pseudomonas</taxon>
        <taxon>Pseudomonas paraeruginosa</taxon>
    </lineage>
</organism>
<reference evidence="5 6" key="2">
    <citation type="journal article" date="2010" name="PLoS ONE">
        <title>Complete genome sequence of the multiresistant taxonomic outlier Pseudomonas aeruginosa PA7.</title>
        <authorList>
            <person name="Roy P.H."/>
            <person name="Tetu S.G."/>
            <person name="Larouche A."/>
            <person name="Elbourne L."/>
            <person name="Tremblay S."/>
            <person name="Ren Q."/>
            <person name="Dodson R."/>
            <person name="Harkins D."/>
            <person name="Shay R."/>
            <person name="Watkins K."/>
            <person name="Mahamoud Y."/>
            <person name="Paulsen I.T."/>
        </authorList>
    </citation>
    <scope>NUCLEOTIDE SEQUENCE [LARGE SCALE GENOMIC DNA]</scope>
    <source>
        <strain evidence="5 6">PA7</strain>
    </source>
</reference>
<sequence length="206" mass="22475">MVLTPLPGQIPASPPGSGPGAAPDPSPQEQRLLKALATAMVSHPRATMRELAELVGVSRATLNRHCGTRERLRRRLESHARSTLERLIRDAAQPRLEPRAALRELIREHLAHRDLLALLMCEQNPGHQAGNEDAGWQAHIEALDAFFLRGQQAGVFRIDISAAVFSELFINLVYAMVDAERRGRAAGAGLSGSLEQLFMHGASHVP</sequence>
<accession>A6VBY4</accession>
<reference evidence="5 6" key="1">
    <citation type="submission" date="2007-06" db="EMBL/GenBank/DDBJ databases">
        <authorList>
            <person name="Dodson R.J."/>
            <person name="Harkins D."/>
            <person name="Paulsen I.T."/>
        </authorList>
    </citation>
    <scope>NUCLEOTIDE SEQUENCE [LARGE SCALE GENOMIC DNA]</scope>
    <source>
        <strain evidence="5 6">PA7</strain>
    </source>
</reference>
<dbReference type="EMBL" id="CP000744">
    <property type="protein sequence ID" value="ABR84496.1"/>
    <property type="molecule type" value="Genomic_DNA"/>
</dbReference>
<feature type="region of interest" description="Disordered" evidence="4">
    <location>
        <begin position="1"/>
        <end position="28"/>
    </location>
</feature>
<dbReference type="GO" id="GO:0000976">
    <property type="term" value="F:transcription cis-regulatory region binding"/>
    <property type="evidence" value="ECO:0007669"/>
    <property type="project" value="TreeGrafter"/>
</dbReference>
<dbReference type="SUPFAM" id="SSF48498">
    <property type="entry name" value="Tetracyclin repressor-like, C-terminal domain"/>
    <property type="match status" value="1"/>
</dbReference>
<evidence type="ECO:0000256" key="2">
    <source>
        <dbReference type="ARBA" id="ARBA00023125"/>
    </source>
</evidence>
<name>A6VBY4_PSEP7</name>
<evidence type="ECO:0000256" key="1">
    <source>
        <dbReference type="ARBA" id="ARBA00023015"/>
    </source>
</evidence>
<dbReference type="InterPro" id="IPR009057">
    <property type="entry name" value="Homeodomain-like_sf"/>
</dbReference>
<dbReference type="Gene3D" id="1.10.357.10">
    <property type="entry name" value="Tetracycline Repressor, domain 2"/>
    <property type="match status" value="1"/>
</dbReference>
<dbReference type="RefSeq" id="WP_041025411.1">
    <property type="nucleotide sequence ID" value="NC_009656.1"/>
</dbReference>
<keyword evidence="3" id="KW-0804">Transcription</keyword>
<dbReference type="InterPro" id="IPR050109">
    <property type="entry name" value="HTH-type_TetR-like_transc_reg"/>
</dbReference>
<evidence type="ECO:0000313" key="5">
    <source>
        <dbReference type="EMBL" id="ABR84496.1"/>
    </source>
</evidence>
<proteinExistence type="predicted"/>
<dbReference type="HOGENOM" id="CLU_069356_38_3_6"/>
<dbReference type="AlphaFoldDB" id="A6VBY4"/>
<dbReference type="GO" id="GO:0003700">
    <property type="term" value="F:DNA-binding transcription factor activity"/>
    <property type="evidence" value="ECO:0007669"/>
    <property type="project" value="TreeGrafter"/>
</dbReference>
<feature type="compositionally biased region" description="Pro residues" evidence="4">
    <location>
        <begin position="12"/>
        <end position="26"/>
    </location>
</feature>
<dbReference type="SUPFAM" id="SSF46689">
    <property type="entry name" value="Homeodomain-like"/>
    <property type="match status" value="1"/>
</dbReference>
<dbReference type="Pfam" id="PF13412">
    <property type="entry name" value="HTH_24"/>
    <property type="match status" value="1"/>
</dbReference>
<dbReference type="PANTHER" id="PTHR30055">
    <property type="entry name" value="HTH-TYPE TRANSCRIPTIONAL REGULATOR RUTR"/>
    <property type="match status" value="1"/>
</dbReference>
<evidence type="ECO:0000313" key="6">
    <source>
        <dbReference type="Proteomes" id="UP000001582"/>
    </source>
</evidence>
<dbReference type="PANTHER" id="PTHR30055:SF234">
    <property type="entry name" value="HTH-TYPE TRANSCRIPTIONAL REGULATOR BETI"/>
    <property type="match status" value="1"/>
</dbReference>
<protein>
    <submittedName>
        <fullName evidence="5">Transcriptional regulator</fullName>
    </submittedName>
</protein>
<dbReference type="InterPro" id="IPR036271">
    <property type="entry name" value="Tet_transcr_reg_TetR-rel_C_sf"/>
</dbReference>